<dbReference type="FunFam" id="3.40.50.300:FF:000006">
    <property type="entry name" value="DNA-binding transcriptional regulator NtrC"/>
    <property type="match status" value="1"/>
</dbReference>
<dbReference type="InterPro" id="IPR025662">
    <property type="entry name" value="Sigma_54_int_dom_ATP-bd_1"/>
</dbReference>
<dbReference type="CDD" id="cd00009">
    <property type="entry name" value="AAA"/>
    <property type="match status" value="1"/>
</dbReference>
<dbReference type="InterPro" id="IPR058031">
    <property type="entry name" value="AAA_lid_NorR"/>
</dbReference>
<protein>
    <submittedName>
        <fullName evidence="9">Two-component system, NtrC family, response regulator PilR</fullName>
    </submittedName>
</protein>
<dbReference type="GO" id="GO:0006355">
    <property type="term" value="P:regulation of DNA-templated transcription"/>
    <property type="evidence" value="ECO:0007669"/>
    <property type="project" value="InterPro"/>
</dbReference>
<keyword evidence="1" id="KW-0547">Nucleotide-binding</keyword>
<accession>A0A1G6HDW1</accession>
<dbReference type="InterPro" id="IPR027417">
    <property type="entry name" value="P-loop_NTPase"/>
</dbReference>
<dbReference type="InterPro" id="IPR001789">
    <property type="entry name" value="Sig_transdc_resp-reg_receiver"/>
</dbReference>
<dbReference type="SUPFAM" id="SSF52540">
    <property type="entry name" value="P-loop containing nucleoside triphosphate hydrolases"/>
    <property type="match status" value="1"/>
</dbReference>
<feature type="modified residue" description="4-aspartylphosphate" evidence="5">
    <location>
        <position position="54"/>
    </location>
</feature>
<dbReference type="SMART" id="SM00448">
    <property type="entry name" value="REC"/>
    <property type="match status" value="1"/>
</dbReference>
<name>A0A1G6HDW1_9GAMM</name>
<dbReference type="PROSITE" id="PS50045">
    <property type="entry name" value="SIGMA54_INTERACT_4"/>
    <property type="match status" value="1"/>
</dbReference>
<dbReference type="PANTHER" id="PTHR32071:SF100">
    <property type="entry name" value="RESPONSE REGULATOR PROTEIN PILR"/>
    <property type="match status" value="1"/>
</dbReference>
<dbReference type="Gene3D" id="3.40.50.2300">
    <property type="match status" value="1"/>
</dbReference>
<dbReference type="Gene3D" id="3.40.50.300">
    <property type="entry name" value="P-loop containing nucleotide triphosphate hydrolases"/>
    <property type="match status" value="1"/>
</dbReference>
<keyword evidence="10" id="KW-1185">Reference proteome</keyword>
<organism evidence="9 10">
    <name type="scientific">Acinetobacter marinus</name>
    <dbReference type="NCBI Taxonomy" id="281375"/>
    <lineage>
        <taxon>Bacteria</taxon>
        <taxon>Pseudomonadati</taxon>
        <taxon>Pseudomonadota</taxon>
        <taxon>Gammaproteobacteria</taxon>
        <taxon>Moraxellales</taxon>
        <taxon>Moraxellaceae</taxon>
        <taxon>Acinetobacter</taxon>
    </lineage>
</organism>
<dbReference type="PROSITE" id="PS50110">
    <property type="entry name" value="RESPONSE_REGULATORY"/>
    <property type="match status" value="1"/>
</dbReference>
<evidence type="ECO:0000256" key="4">
    <source>
        <dbReference type="ARBA" id="ARBA00023163"/>
    </source>
</evidence>
<evidence type="ECO:0000259" key="7">
    <source>
        <dbReference type="PROSITE" id="PS50045"/>
    </source>
</evidence>
<dbReference type="Pfam" id="PF25601">
    <property type="entry name" value="AAA_lid_14"/>
    <property type="match status" value="1"/>
</dbReference>
<evidence type="ECO:0000256" key="5">
    <source>
        <dbReference type="PROSITE-ProRule" id="PRU00169"/>
    </source>
</evidence>
<proteinExistence type="predicted"/>
<sequence>MAQPIALVVDDEEDIRTLMQLTLKRLAVDCVCVENVRQAKLALTRQSFNLCLTDLNLPDGNGIELVEHIQQNYTGLPVAVISAYGSIDIAISALKAGAFDFVSKPIQQSQLKALLAHALESNINPISSLDLQIEDQLLLGQSEVMQELKRTLRKLSRSQAPVYISGESGTGKEVVARLIHQLSNRNEGPFIPVNCGAIPQELMESEFFGHKKGSFTGAHQDKVGLFQAAHNGTLFLDEIADLPLAMQVKLLRAIQEKKIRPVGSDQEISVDIRILSATHKNLAEMVQAGVFRQDLFFRIHVIEVMIPPLRDRGDDILLLAEHFLKQICQDWQLEPMQLSSTAKSHLLTGYYEGNVRELRNVMERAVTLCDSETIRSEHIQGLRQHASNGAPSIAEPSITQQNLGQASTTSNNQHANASKQPELPKLGKAGLPQEGLEDYLAEIEKRLLIQALDATHWNRTLAAKKLGMTFRSLRYRLKKFELDSDEEE</sequence>
<gene>
    <name evidence="9" type="ORF">SAMN05421749_102127</name>
</gene>
<dbReference type="GO" id="GO:0000160">
    <property type="term" value="P:phosphorelay signal transduction system"/>
    <property type="evidence" value="ECO:0007669"/>
    <property type="project" value="InterPro"/>
</dbReference>
<dbReference type="EMBL" id="FMYK01000002">
    <property type="protein sequence ID" value="SDB92334.1"/>
    <property type="molecule type" value="Genomic_DNA"/>
</dbReference>
<feature type="compositionally biased region" description="Polar residues" evidence="6">
    <location>
        <begin position="400"/>
        <end position="419"/>
    </location>
</feature>
<evidence type="ECO:0000256" key="2">
    <source>
        <dbReference type="ARBA" id="ARBA00022840"/>
    </source>
</evidence>
<reference evidence="10" key="1">
    <citation type="submission" date="2016-09" db="EMBL/GenBank/DDBJ databases">
        <authorList>
            <person name="Varghese N."/>
            <person name="Submissions S."/>
        </authorList>
    </citation>
    <scope>NUCLEOTIDE SEQUENCE [LARGE SCALE GENOMIC DNA]</scope>
    <source>
        <strain evidence="10">ANC 3699</strain>
    </source>
</reference>
<feature type="domain" description="Response regulatory" evidence="8">
    <location>
        <begin position="5"/>
        <end position="119"/>
    </location>
</feature>
<dbReference type="GO" id="GO:0005524">
    <property type="term" value="F:ATP binding"/>
    <property type="evidence" value="ECO:0007669"/>
    <property type="project" value="UniProtKB-KW"/>
</dbReference>
<evidence type="ECO:0000313" key="9">
    <source>
        <dbReference type="EMBL" id="SDB92334.1"/>
    </source>
</evidence>
<dbReference type="InterPro" id="IPR011006">
    <property type="entry name" value="CheY-like_superfamily"/>
</dbReference>
<dbReference type="InterPro" id="IPR009057">
    <property type="entry name" value="Homeodomain-like_sf"/>
</dbReference>
<keyword evidence="4" id="KW-0804">Transcription</keyword>
<dbReference type="InterPro" id="IPR002078">
    <property type="entry name" value="Sigma_54_int"/>
</dbReference>
<dbReference type="OrthoDB" id="9804019at2"/>
<keyword evidence="2" id="KW-0067">ATP-binding</keyword>
<dbReference type="Proteomes" id="UP000242317">
    <property type="component" value="Unassembled WGS sequence"/>
</dbReference>
<evidence type="ECO:0000256" key="1">
    <source>
        <dbReference type="ARBA" id="ARBA00022741"/>
    </source>
</evidence>
<dbReference type="Gene3D" id="1.10.8.60">
    <property type="match status" value="1"/>
</dbReference>
<dbReference type="InterPro" id="IPR002197">
    <property type="entry name" value="HTH_Fis"/>
</dbReference>
<dbReference type="InterPro" id="IPR003593">
    <property type="entry name" value="AAA+_ATPase"/>
</dbReference>
<keyword evidence="5" id="KW-0597">Phosphoprotein</keyword>
<dbReference type="RefSeq" id="WP_092616415.1">
    <property type="nucleotide sequence ID" value="NZ_FMYK01000002.1"/>
</dbReference>
<feature type="domain" description="Sigma-54 factor interaction" evidence="7">
    <location>
        <begin position="138"/>
        <end position="367"/>
    </location>
</feature>
<dbReference type="PRINTS" id="PR01590">
    <property type="entry name" value="HTHFIS"/>
</dbReference>
<evidence type="ECO:0000256" key="3">
    <source>
        <dbReference type="ARBA" id="ARBA00023015"/>
    </source>
</evidence>
<evidence type="ECO:0000259" key="8">
    <source>
        <dbReference type="PROSITE" id="PS50110"/>
    </source>
</evidence>
<dbReference type="AlphaFoldDB" id="A0A1G6HDW1"/>
<dbReference type="PANTHER" id="PTHR32071">
    <property type="entry name" value="TRANSCRIPTIONAL REGULATORY PROTEIN"/>
    <property type="match status" value="1"/>
</dbReference>
<dbReference type="Pfam" id="PF00072">
    <property type="entry name" value="Response_reg"/>
    <property type="match status" value="1"/>
</dbReference>
<dbReference type="InterPro" id="IPR025943">
    <property type="entry name" value="Sigma_54_int_dom_ATP-bd_2"/>
</dbReference>
<dbReference type="Gene3D" id="1.10.10.60">
    <property type="entry name" value="Homeodomain-like"/>
    <property type="match status" value="1"/>
</dbReference>
<dbReference type="PROSITE" id="PS00676">
    <property type="entry name" value="SIGMA54_INTERACT_2"/>
    <property type="match status" value="1"/>
</dbReference>
<feature type="region of interest" description="Disordered" evidence="6">
    <location>
        <begin position="400"/>
        <end position="430"/>
    </location>
</feature>
<evidence type="ECO:0000313" key="10">
    <source>
        <dbReference type="Proteomes" id="UP000242317"/>
    </source>
</evidence>
<keyword evidence="3" id="KW-0805">Transcription regulation</keyword>
<evidence type="ECO:0000256" key="6">
    <source>
        <dbReference type="SAM" id="MobiDB-lite"/>
    </source>
</evidence>
<dbReference type="PROSITE" id="PS00675">
    <property type="entry name" value="SIGMA54_INTERACT_1"/>
    <property type="match status" value="1"/>
</dbReference>
<dbReference type="SMART" id="SM00382">
    <property type="entry name" value="AAA"/>
    <property type="match status" value="1"/>
</dbReference>
<dbReference type="SUPFAM" id="SSF46689">
    <property type="entry name" value="Homeodomain-like"/>
    <property type="match status" value="1"/>
</dbReference>
<dbReference type="SUPFAM" id="SSF52172">
    <property type="entry name" value="CheY-like"/>
    <property type="match status" value="1"/>
</dbReference>
<dbReference type="Pfam" id="PF02954">
    <property type="entry name" value="HTH_8"/>
    <property type="match status" value="1"/>
</dbReference>
<dbReference type="Pfam" id="PF00158">
    <property type="entry name" value="Sigma54_activat"/>
    <property type="match status" value="1"/>
</dbReference>
<dbReference type="GO" id="GO:0043565">
    <property type="term" value="F:sequence-specific DNA binding"/>
    <property type="evidence" value="ECO:0007669"/>
    <property type="project" value="InterPro"/>
</dbReference>